<keyword evidence="4" id="KW-1185">Reference proteome</keyword>
<dbReference type="InterPro" id="IPR017113">
    <property type="entry name" value="Antirestriction_ArdC"/>
</dbReference>
<dbReference type="EMBL" id="JBHTHU010000006">
    <property type="protein sequence ID" value="MFD0750620.1"/>
    <property type="molecule type" value="Genomic_DNA"/>
</dbReference>
<dbReference type="InterPro" id="IPR041459">
    <property type="entry name" value="MPTase-PolyVal"/>
</dbReference>
<dbReference type="PIRSF" id="PIRSF037112">
    <property type="entry name" value="Antirestriction_ArdC"/>
    <property type="match status" value="1"/>
</dbReference>
<reference evidence="4" key="1">
    <citation type="journal article" date="2019" name="Int. J. Syst. Evol. Microbiol.">
        <title>The Global Catalogue of Microorganisms (GCM) 10K type strain sequencing project: providing services to taxonomists for standard genome sequencing and annotation.</title>
        <authorList>
            <consortium name="The Broad Institute Genomics Platform"/>
            <consortium name="The Broad Institute Genome Sequencing Center for Infectious Disease"/>
            <person name="Wu L."/>
            <person name="Ma J."/>
        </authorList>
    </citation>
    <scope>NUCLEOTIDE SEQUENCE [LARGE SCALE GENOMIC DNA]</scope>
    <source>
        <strain evidence="4">CCUG 63418</strain>
    </source>
</reference>
<comment type="caution">
    <text evidence="3">The sequence shown here is derived from an EMBL/GenBank/DDBJ whole genome shotgun (WGS) entry which is preliminary data.</text>
</comment>
<dbReference type="Proteomes" id="UP001596958">
    <property type="component" value="Unassembled WGS sequence"/>
</dbReference>
<gene>
    <name evidence="3" type="ORF">ACFQZS_10730</name>
</gene>
<protein>
    <submittedName>
        <fullName evidence="3">ArdC family protein</fullName>
    </submittedName>
</protein>
<dbReference type="Pfam" id="PF18818">
    <property type="entry name" value="MPTase-PolyVal"/>
    <property type="match status" value="1"/>
</dbReference>
<name>A0ABW2Z1N9_9SPHI</name>
<dbReference type="Pfam" id="PF08401">
    <property type="entry name" value="ArdcN"/>
    <property type="match status" value="1"/>
</dbReference>
<organism evidence="3 4">
    <name type="scientific">Mucilaginibacter calamicampi</name>
    <dbReference type="NCBI Taxonomy" id="1302352"/>
    <lineage>
        <taxon>Bacteria</taxon>
        <taxon>Pseudomonadati</taxon>
        <taxon>Bacteroidota</taxon>
        <taxon>Sphingobacteriia</taxon>
        <taxon>Sphingobacteriales</taxon>
        <taxon>Sphingobacteriaceae</taxon>
        <taxon>Mucilaginibacter</taxon>
    </lineage>
</organism>
<evidence type="ECO:0000259" key="1">
    <source>
        <dbReference type="Pfam" id="PF08401"/>
    </source>
</evidence>
<evidence type="ECO:0000259" key="2">
    <source>
        <dbReference type="Pfam" id="PF18818"/>
    </source>
</evidence>
<dbReference type="RefSeq" id="WP_377100046.1">
    <property type="nucleotide sequence ID" value="NZ_JBHTHU010000006.1"/>
</dbReference>
<evidence type="ECO:0000313" key="3">
    <source>
        <dbReference type="EMBL" id="MFD0750620.1"/>
    </source>
</evidence>
<feature type="domain" description="Polyvalent protein metallopeptidase" evidence="2">
    <location>
        <begin position="157"/>
        <end position="288"/>
    </location>
</feature>
<accession>A0ABW2Z1N9</accession>
<feature type="domain" description="N-terminal" evidence="1">
    <location>
        <begin position="18"/>
        <end position="132"/>
    </location>
</feature>
<proteinExistence type="predicted"/>
<evidence type="ECO:0000313" key="4">
    <source>
        <dbReference type="Proteomes" id="UP001596958"/>
    </source>
</evidence>
<sequence length="305" mass="34984">MENTTTQTKHEFKVPRLDVHDLVTNIIIEQLENGVIPWEKPFLSHDNSLKRLPVNYTTGKQYRGINILLLWCAAMKRGHETQEWASMKQWNAKGESIRKGEKGNLVVYYDTFEKEKDGEVQKISFLKASYVFNRSQLKGYTPPESVVDQMSKVERFEAIDKFIANTKAVIEYHSGGAYYMPLEDKIMMPKPEQFLDTDHCSATENFHSVMFHELTHWTGGEKRLQRINHKKFGDKNYAIEELVAELGAAFLCNSFGISSAEKGNHAAYIDNWLKVLKENNRCIVTAASEASKAVEFLHTMQTVPL</sequence>
<dbReference type="InterPro" id="IPR013610">
    <property type="entry name" value="ArdC_N"/>
</dbReference>